<feature type="disulfide bond" evidence="3">
    <location>
        <begin position="203"/>
        <end position="220"/>
    </location>
</feature>
<dbReference type="PANTHER" id="PTHR24251">
    <property type="entry name" value="OVOCHYMASE-RELATED"/>
    <property type="match status" value="1"/>
</dbReference>
<gene>
    <name evidence="5" type="ORF">PACLA_8A001659</name>
</gene>
<dbReference type="Gene3D" id="2.60.120.290">
    <property type="entry name" value="Spermadhesin, CUB domain"/>
    <property type="match status" value="2"/>
</dbReference>
<dbReference type="SMART" id="SM00282">
    <property type="entry name" value="LamG"/>
    <property type="match status" value="1"/>
</dbReference>
<dbReference type="FunFam" id="2.60.120.290:FF:000005">
    <property type="entry name" value="Procollagen C-endopeptidase enhancer 1"/>
    <property type="match status" value="1"/>
</dbReference>
<dbReference type="OrthoDB" id="6116165at2759"/>
<reference evidence="5" key="1">
    <citation type="submission" date="2020-04" db="EMBL/GenBank/DDBJ databases">
        <authorList>
            <person name="Alioto T."/>
            <person name="Alioto T."/>
            <person name="Gomez Garrido J."/>
        </authorList>
    </citation>
    <scope>NUCLEOTIDE SEQUENCE</scope>
    <source>
        <strain evidence="5">A484AB</strain>
    </source>
</reference>
<proteinExistence type="predicted"/>
<name>A0A6S7J5D3_PARCT</name>
<dbReference type="CDD" id="cd00110">
    <property type="entry name" value="LamG"/>
    <property type="match status" value="1"/>
</dbReference>
<dbReference type="CDD" id="cd00041">
    <property type="entry name" value="CUB"/>
    <property type="match status" value="2"/>
</dbReference>
<dbReference type="Proteomes" id="UP001152795">
    <property type="component" value="Unassembled WGS sequence"/>
</dbReference>
<keyword evidence="1" id="KW-0677">Repeat</keyword>
<evidence type="ECO:0000256" key="1">
    <source>
        <dbReference type="ARBA" id="ARBA00022737"/>
    </source>
</evidence>
<comment type="caution">
    <text evidence="5">The sequence shown here is derived from an EMBL/GenBank/DDBJ whole genome shotgun (WGS) entry which is preliminary data.</text>
</comment>
<dbReference type="SUPFAM" id="SSF49854">
    <property type="entry name" value="Spermadhesin, CUB domain"/>
    <property type="match status" value="2"/>
</dbReference>
<dbReference type="InterPro" id="IPR035914">
    <property type="entry name" value="Sperma_CUB_dom_sf"/>
</dbReference>
<evidence type="ECO:0000313" key="6">
    <source>
        <dbReference type="Proteomes" id="UP001152795"/>
    </source>
</evidence>
<dbReference type="PROSITE" id="PS50025">
    <property type="entry name" value="LAM_G_DOMAIN"/>
    <property type="match status" value="1"/>
</dbReference>
<accession>A0A6S7J5D3</accession>
<feature type="disulfide bond" evidence="3">
    <location>
        <begin position="24"/>
        <end position="51"/>
    </location>
</feature>
<evidence type="ECO:0000256" key="2">
    <source>
        <dbReference type="ARBA" id="ARBA00023157"/>
    </source>
</evidence>
<protein>
    <submittedName>
        <fullName evidence="5">Uncharacterized protein</fullName>
    </submittedName>
</protein>
<dbReference type="EMBL" id="CACRXK020014689">
    <property type="protein sequence ID" value="CAB4027245.1"/>
    <property type="molecule type" value="Genomic_DNA"/>
</dbReference>
<dbReference type="InterPro" id="IPR013320">
    <property type="entry name" value="ConA-like_dom_sf"/>
</dbReference>
<evidence type="ECO:0000256" key="4">
    <source>
        <dbReference type="PROSITE-ProRule" id="PRU00122"/>
    </source>
</evidence>
<dbReference type="InterPro" id="IPR000859">
    <property type="entry name" value="CUB_dom"/>
</dbReference>
<dbReference type="PANTHER" id="PTHR24251:SF30">
    <property type="entry name" value="MEMBRANE FRIZZLED-RELATED PROTEIN"/>
    <property type="match status" value="1"/>
</dbReference>
<dbReference type="Pfam" id="PF02210">
    <property type="entry name" value="Laminin_G_2"/>
    <property type="match status" value="1"/>
</dbReference>
<comment type="caution">
    <text evidence="4">Lacks conserved residue(s) required for the propagation of feature annotation.</text>
</comment>
<organism evidence="5 6">
    <name type="scientific">Paramuricea clavata</name>
    <name type="common">Red gorgonian</name>
    <name type="synonym">Violescent sea-whip</name>
    <dbReference type="NCBI Taxonomy" id="317549"/>
    <lineage>
        <taxon>Eukaryota</taxon>
        <taxon>Metazoa</taxon>
        <taxon>Cnidaria</taxon>
        <taxon>Anthozoa</taxon>
        <taxon>Octocorallia</taxon>
        <taxon>Malacalcyonacea</taxon>
        <taxon>Plexauridae</taxon>
        <taxon>Paramuricea</taxon>
    </lineage>
</organism>
<dbReference type="AlphaFoldDB" id="A0A6S7J5D3"/>
<keyword evidence="6" id="KW-1185">Reference proteome</keyword>
<dbReference type="SMART" id="SM00042">
    <property type="entry name" value="CUB"/>
    <property type="match status" value="2"/>
</dbReference>
<dbReference type="PROSITE" id="PS01180">
    <property type="entry name" value="CUB"/>
    <property type="match status" value="2"/>
</dbReference>
<evidence type="ECO:0000313" key="5">
    <source>
        <dbReference type="EMBL" id="CAB4027245.1"/>
    </source>
</evidence>
<dbReference type="InterPro" id="IPR001791">
    <property type="entry name" value="Laminin_G"/>
</dbReference>
<sequence length="446" mass="48205">MHCNILVILFSLVPFAVGQAINICPTREITASSGQIKSPNYPNKYPSNTDCTLTIKQPLDTNFTFTFAKIDIEGDEDGGDELSCYDSLTISGGSSKDFCGSTTPAPFVPGLNVVKLKMLSDGSVEQTGFDLSFTTVQTPGLPQAVSVCPTRSMTPSPTGRVHSPGFAGNYGANLNCKLTFNMPSNKEFEYFYNIRDIEYINGCTKDKLTVADNSAVGSTCGQSSTSGPAKSLKDGDVSFHFTTDGSGSGSGFLLTYKLIDKPVQTCSCPNGNSYIKRTITKNNIIKRSDDDISLEFKTTQANGLFLFAKGGLRDFILLKLQNGNIVFEVDLGTGNITVRVPSGSLNDNAWHKVVVERRSRSVKVTVDDLSQQIATTKGTFTSLDIKPQNLLGAAMYSLGGPSGIRYDVNFQGCIRNFVIDQMKPVESYLQNDADYTMYGSTTMGTC</sequence>
<dbReference type="SUPFAM" id="SSF49899">
    <property type="entry name" value="Concanavalin A-like lectins/glucanases"/>
    <property type="match status" value="1"/>
</dbReference>
<keyword evidence="2 3" id="KW-1015">Disulfide bond</keyword>
<dbReference type="Gene3D" id="2.60.120.200">
    <property type="match status" value="1"/>
</dbReference>
<dbReference type="Pfam" id="PF00431">
    <property type="entry name" value="CUB"/>
    <property type="match status" value="2"/>
</dbReference>
<evidence type="ECO:0000256" key="3">
    <source>
        <dbReference type="PROSITE-ProRule" id="PRU00059"/>
    </source>
</evidence>